<protein>
    <submittedName>
        <fullName evidence="4">Transcriptional regulator</fullName>
    </submittedName>
</protein>
<dbReference type="Pfam" id="PF25583">
    <property type="entry name" value="WCX"/>
    <property type="match status" value="1"/>
</dbReference>
<dbReference type="InterPro" id="IPR057727">
    <property type="entry name" value="WCX_dom"/>
</dbReference>
<organism evidence="4 5">
    <name type="scientific">Sphingobacterium hungaricum</name>
    <dbReference type="NCBI Taxonomy" id="2082723"/>
    <lineage>
        <taxon>Bacteria</taxon>
        <taxon>Pseudomonadati</taxon>
        <taxon>Bacteroidota</taxon>
        <taxon>Sphingobacteriia</taxon>
        <taxon>Sphingobacteriales</taxon>
        <taxon>Sphingobacteriaceae</taxon>
        <taxon>Sphingobacterium</taxon>
    </lineage>
</organism>
<dbReference type="InterPro" id="IPR036388">
    <property type="entry name" value="WH-like_DNA-bd_sf"/>
</dbReference>
<dbReference type="RefSeq" id="WP_196936773.1">
    <property type="nucleotide sequence ID" value="NZ_MU158698.1"/>
</dbReference>
<evidence type="ECO:0000259" key="1">
    <source>
        <dbReference type="Pfam" id="PF08279"/>
    </source>
</evidence>
<feature type="domain" description="WYL" evidence="2">
    <location>
        <begin position="143"/>
        <end position="210"/>
    </location>
</feature>
<dbReference type="PIRSF" id="PIRSF016838">
    <property type="entry name" value="PafC"/>
    <property type="match status" value="1"/>
</dbReference>
<dbReference type="InterPro" id="IPR013196">
    <property type="entry name" value="HTH_11"/>
</dbReference>
<reference evidence="4" key="1">
    <citation type="submission" date="2018-02" db="EMBL/GenBank/DDBJ databases">
        <authorList>
            <person name="Vasarhelyi B.M."/>
            <person name="Deshmukh S."/>
            <person name="Balint B."/>
            <person name="Kukolya J."/>
        </authorList>
    </citation>
    <scope>NUCLEOTIDE SEQUENCE</scope>
    <source>
        <strain evidence="4">KB22</strain>
    </source>
</reference>
<evidence type="ECO:0000313" key="5">
    <source>
        <dbReference type="Proteomes" id="UP000616201"/>
    </source>
</evidence>
<dbReference type="InterPro" id="IPR028349">
    <property type="entry name" value="PafC-like"/>
</dbReference>
<dbReference type="InterPro" id="IPR026881">
    <property type="entry name" value="WYL_dom"/>
</dbReference>
<comment type="caution">
    <text evidence="4">The sequence shown here is derived from an EMBL/GenBank/DDBJ whole genome shotgun (WGS) entry which is preliminary data.</text>
</comment>
<accession>A0A928UZG4</accession>
<dbReference type="Pfam" id="PF13280">
    <property type="entry name" value="WYL"/>
    <property type="match status" value="1"/>
</dbReference>
<evidence type="ECO:0000259" key="3">
    <source>
        <dbReference type="Pfam" id="PF25583"/>
    </source>
</evidence>
<dbReference type="AlphaFoldDB" id="A0A928UZG4"/>
<dbReference type="SUPFAM" id="SSF46785">
    <property type="entry name" value="Winged helix' DNA-binding domain"/>
    <property type="match status" value="1"/>
</dbReference>
<sequence length="328" mass="38154">MDITKRFNRVIAIYFQLQAKPIVKAQDLAERFDVSLRTIYRDLKSLELAGIPIVSEPTVGYSLVDGYKIPPTLFSKEEALSFVAAEKLVQKYFDKDLGSYFSSALNKMKSILRSSDKENIMILESEVYMKPTIPVFNQKVPSALAILFESIAAQKVIKITYHSSNSAFAETRIVEPVGVFHESNFWYFMAFCHLRKDYRQFRLDRIENIEKLEDKYSKKHKNLAYYLNRKEKKVTTTIRIKVSKEVARHLIWERNFFGFVSEQESGDDILMHFESSNIDHDFSRWFLMFADTAEILEPQELKTKVKSMAQAIMNQMDAQPKQESSLSN</sequence>
<evidence type="ECO:0000259" key="2">
    <source>
        <dbReference type="Pfam" id="PF13280"/>
    </source>
</evidence>
<dbReference type="Proteomes" id="UP000616201">
    <property type="component" value="Unassembled WGS sequence"/>
</dbReference>
<evidence type="ECO:0000313" key="4">
    <source>
        <dbReference type="EMBL" id="MBE8714918.1"/>
    </source>
</evidence>
<keyword evidence="5" id="KW-1185">Reference proteome</keyword>
<dbReference type="PROSITE" id="PS52050">
    <property type="entry name" value="WYL"/>
    <property type="match status" value="1"/>
</dbReference>
<dbReference type="PANTHER" id="PTHR34580:SF1">
    <property type="entry name" value="PROTEIN PAFC"/>
    <property type="match status" value="1"/>
</dbReference>
<name>A0A928UZG4_9SPHI</name>
<feature type="domain" description="Helix-turn-helix type 11" evidence="1">
    <location>
        <begin position="9"/>
        <end position="61"/>
    </location>
</feature>
<dbReference type="InterPro" id="IPR051534">
    <property type="entry name" value="CBASS_pafABC_assoc_protein"/>
</dbReference>
<dbReference type="Pfam" id="PF08279">
    <property type="entry name" value="HTH_11"/>
    <property type="match status" value="1"/>
</dbReference>
<proteinExistence type="predicted"/>
<feature type="domain" description="WCX" evidence="3">
    <location>
        <begin position="236"/>
        <end position="312"/>
    </location>
</feature>
<dbReference type="EMBL" id="PRDK01000009">
    <property type="protein sequence ID" value="MBE8714918.1"/>
    <property type="molecule type" value="Genomic_DNA"/>
</dbReference>
<dbReference type="PANTHER" id="PTHR34580">
    <property type="match status" value="1"/>
</dbReference>
<dbReference type="InterPro" id="IPR036390">
    <property type="entry name" value="WH_DNA-bd_sf"/>
</dbReference>
<dbReference type="Gene3D" id="1.10.10.10">
    <property type="entry name" value="Winged helix-like DNA-binding domain superfamily/Winged helix DNA-binding domain"/>
    <property type="match status" value="1"/>
</dbReference>
<gene>
    <name evidence="4" type="ORF">C4F49_14640</name>
</gene>